<dbReference type="EMBL" id="CAXKWB010000686">
    <property type="protein sequence ID" value="CAL4061827.1"/>
    <property type="molecule type" value="Genomic_DNA"/>
</dbReference>
<dbReference type="InterPro" id="IPR001680">
    <property type="entry name" value="WD40_rpt"/>
</dbReference>
<dbReference type="Gene3D" id="3.30.160.60">
    <property type="entry name" value="Classic Zinc Finger"/>
    <property type="match status" value="7"/>
</dbReference>
<keyword evidence="4 6" id="KW-0863">Zinc-finger</keyword>
<dbReference type="PANTHER" id="PTHR46170">
    <property type="entry name" value="GATOR COMPLEX PROTEIN WDR59"/>
    <property type="match status" value="1"/>
</dbReference>
<dbReference type="GO" id="GO:0034198">
    <property type="term" value="P:cellular response to amino acid starvation"/>
    <property type="evidence" value="ECO:0007669"/>
    <property type="project" value="TreeGrafter"/>
</dbReference>
<feature type="domain" description="C2H2-type" evidence="8">
    <location>
        <begin position="1296"/>
        <end position="1324"/>
    </location>
</feature>
<feature type="domain" description="C2H2-type" evidence="8">
    <location>
        <begin position="1170"/>
        <end position="1198"/>
    </location>
</feature>
<dbReference type="GO" id="GO:0035859">
    <property type="term" value="C:Seh1-associated complex"/>
    <property type="evidence" value="ECO:0007669"/>
    <property type="project" value="TreeGrafter"/>
</dbReference>
<feature type="repeat" description="WD" evidence="7">
    <location>
        <begin position="190"/>
        <end position="232"/>
    </location>
</feature>
<feature type="domain" description="C2H2-type" evidence="8">
    <location>
        <begin position="1268"/>
        <end position="1295"/>
    </location>
</feature>
<evidence type="ECO:0000313" key="10">
    <source>
        <dbReference type="Proteomes" id="UP001497623"/>
    </source>
</evidence>
<accession>A0AAV2PMI1</accession>
<evidence type="ECO:0000256" key="2">
    <source>
        <dbReference type="ARBA" id="ARBA00022723"/>
    </source>
</evidence>
<evidence type="ECO:0000259" key="8">
    <source>
        <dbReference type="PROSITE" id="PS50157"/>
    </source>
</evidence>
<protein>
    <recommendedName>
        <fullName evidence="8">C2H2-type domain-containing protein</fullName>
    </recommendedName>
</protein>
<dbReference type="Pfam" id="PF00096">
    <property type="entry name" value="zf-C2H2"/>
    <property type="match status" value="2"/>
</dbReference>
<dbReference type="GO" id="GO:0005774">
    <property type="term" value="C:vacuolar membrane"/>
    <property type="evidence" value="ECO:0007669"/>
    <property type="project" value="TreeGrafter"/>
</dbReference>
<dbReference type="PANTHER" id="PTHR46170:SF1">
    <property type="entry name" value="GATOR COMPLEX PROTEIN WDR59"/>
    <property type="match status" value="1"/>
</dbReference>
<dbReference type="SUPFAM" id="SSF57667">
    <property type="entry name" value="beta-beta-alpha zinc fingers"/>
    <property type="match status" value="6"/>
</dbReference>
<comment type="caution">
    <text evidence="9">The sequence shown here is derived from an EMBL/GenBank/DDBJ whole genome shotgun (WGS) entry which is preliminary data.</text>
</comment>
<evidence type="ECO:0000313" key="9">
    <source>
        <dbReference type="EMBL" id="CAL4061827.1"/>
    </source>
</evidence>
<dbReference type="GO" id="GO:0008270">
    <property type="term" value="F:zinc ion binding"/>
    <property type="evidence" value="ECO:0007669"/>
    <property type="project" value="UniProtKB-KW"/>
</dbReference>
<keyword evidence="5" id="KW-0862">Zinc</keyword>
<feature type="domain" description="C2H2-type" evidence="8">
    <location>
        <begin position="1086"/>
        <end position="1113"/>
    </location>
</feature>
<sequence>MAAGWSCENVVAEHRDLQLSNAMALDHRGEYLLLAGRRNLALICLDNPSVVKKRVSRTQQKYDVTAAEWNPVPAQGHTFAISSGERAEISACSDGAGITGVTSLKAHTRTITDLNWHKTEAHLLATCSIDTFVHIWDTRETRKPVASLSAIAGASQVKWNKLNPHILASGHDSDVRVWDQRKPSQPLHYIAAHLSKIHSLDWSPNHENQLVTSSNDCTVKFFDTTNPRRAENFINTLSPVWRARYTPFGEGVVTVVVPQLRRGENSLLLWSLTDMSSPVHTFVGHSDVVLEFEYRHKSTEPNDYQLVTWARDHSLRIWKIDQHLQKLCGRDTEEEALIGESSDAYSITSSELHQGELDIYAAVDDSSAESKGGTGSSDGATAEIASVLSVTPSTTDSEIIKELVGASASLTTKQTFSAQDEEFPSIAIEAGQDVVAPLASIPEVRTEDKDNPESGSSILLGSSAPIGSSVGAADSSSGIALGTSIGSTNSVSVGQPPMTLGQEFSLLNTSLDNSQSQVNSVEVLAAMKSVGVDGTTLASSNRYDPESTKKTAACSTLESMMEFSKISPDQHININYEEQEEIHKVISEMTSNVEEVTSNVEEVLSDTFKICKVPQKLHLRTVKVNRKPDIHHNLLKLTSVTEELMRGIANNINENQVTEKSETVLDINNSKYSVEITQIPDEMIEKNLHCKNFSNDFSNIKSVDIKKISGSMKLEADELVQCNENSFVTHKVESLNDDVWIEVGLSDLFDPNNIKDNSLISTEKIIKNYNDIQDIPPLKIIVSATNGARNNINTTIKQLSEAPTMIGEDLIASSQVDSVENLISHINEDNENTVVINLGVNLNSVDVEITNKIVTNNHKDEAVIHVINNNIFENIILGKGNQRGIDDFVNIDEEVPHNDAANVLTPTTITDQSKEMLGTSVESGIVITDGSVICQGVEIPSKIVYLSSINEIMNNSYEQVCATIAPQLFEKGVLVVGENLIFLGSEIFLVIVELYLGEDKEKHTRISINSPTEDLRSYQNNGVNFVMVYNAPIQGNSPVAFSAIDFGRAPVQGNSSVAFNTIEFGSGNGKPVSVRNAPRSDEPGMFQCDKCDKTYKYRSSLNSHKVTHNVEKLYKCDECDKAFHFSTPLIIHKRTHTDERPFKCESCSASFRARANLRFHQRLHTGERPIICRDCGLGYKDYTALKRHRIKIHSNYNVKCTHCSQILSADEHSAHMWKIHNVLYVDNMKIKCEKCNEILENREAYTVHMIEHERDDHANPSKMADYVHRCGICNMSLSSKPAMLSHIQIHAAVKKWKCRYCNLAFLYKYLLVAHVKDQHPDEPTWFCQYCDASFETSRNLNAHSCRMIHGDYTCPHCDWKTQLRHRFFRHIVKDHPEDKTPYYCEFCKKSFDEPNKLRYHQKREHPENFISLSLQRDLYKQKENGNSKEDGGMIDMSHIEWYIEENAIIYNIPNDLRNDQLFEKEVKFKCYYCDAKFPAKNAMTRHILRMHPDKQAYKCLPCNVFFSTSIQSKNHYRKYHRFSESEGRDPDRNQRYMKNRAKKLKNKLQENDSDIKKLYPFHCKFCTHSMVYREKRHLLTHYSKWHPNEEWDYFHNNKNNKVNNRMEKKQKLIFYECSFKDTCNITFDEERMIIDHVFNAHGVEKVEAKNYIKHKYVTDVVRRGRRPKNAVKETKSSSEDEVEDEFDENCFDPDLCEIKKEIDDDNFFEKDYRFSEEILSVLDVKKLLYKCKKCELSFSTKKEYRAHDLEYADKDCRIYLQENMKLQQINSEAEFHEENCIPKGEKARMKRLYSADSDCEIGNVNKHKRQCGKTQKLVIDSIESRDINIFNREISHDILLEEIKTVTDLVKIISVNANPDGTLSTSGIQEKNDVYCEDLECEVESLYVLAESFKNSKYKEANTEDKSSREFPVKVTVQKNC</sequence>
<keyword evidence="3" id="KW-0677">Repeat</keyword>
<evidence type="ECO:0000256" key="3">
    <source>
        <dbReference type="ARBA" id="ARBA00022737"/>
    </source>
</evidence>
<evidence type="ECO:0000256" key="5">
    <source>
        <dbReference type="ARBA" id="ARBA00022833"/>
    </source>
</evidence>
<dbReference type="InterPro" id="IPR049567">
    <property type="entry name" value="WDR59-like"/>
</dbReference>
<dbReference type="PROSITE" id="PS00678">
    <property type="entry name" value="WD_REPEATS_1"/>
    <property type="match status" value="1"/>
</dbReference>
<keyword evidence="2" id="KW-0479">Metal-binding</keyword>
<dbReference type="InterPro" id="IPR013087">
    <property type="entry name" value="Znf_C2H2_type"/>
</dbReference>
<feature type="domain" description="C2H2-type" evidence="8">
    <location>
        <begin position="1382"/>
        <end position="1405"/>
    </location>
</feature>
<dbReference type="Pfam" id="PF00400">
    <property type="entry name" value="WD40"/>
    <property type="match status" value="2"/>
</dbReference>
<dbReference type="SUPFAM" id="SSF50978">
    <property type="entry name" value="WD40 repeat-like"/>
    <property type="match status" value="1"/>
</dbReference>
<dbReference type="SMART" id="SM00320">
    <property type="entry name" value="WD40"/>
    <property type="match status" value="4"/>
</dbReference>
<name>A0AAV2PMI1_MEGNR</name>
<dbReference type="GO" id="GO:1904263">
    <property type="term" value="P:positive regulation of TORC1 signaling"/>
    <property type="evidence" value="ECO:0007669"/>
    <property type="project" value="TreeGrafter"/>
</dbReference>
<feature type="domain" description="C2H2-type" evidence="8">
    <location>
        <begin position="1142"/>
        <end position="1169"/>
    </location>
</feature>
<dbReference type="FunFam" id="3.30.160.60:FF:000624">
    <property type="entry name" value="zinc finger protein 697"/>
    <property type="match status" value="1"/>
</dbReference>
<proteinExistence type="predicted"/>
<dbReference type="Gene3D" id="2.130.10.10">
    <property type="entry name" value="YVTN repeat-like/Quinoprotein amine dehydrogenase"/>
    <property type="match status" value="2"/>
</dbReference>
<dbReference type="FunFam" id="3.30.160.60:FF:000005">
    <property type="entry name" value="Zinc finger protein 14 homolog"/>
    <property type="match status" value="1"/>
</dbReference>
<dbReference type="PROSITE" id="PS50157">
    <property type="entry name" value="ZINC_FINGER_C2H2_2"/>
    <property type="match status" value="8"/>
</dbReference>
<dbReference type="PROSITE" id="PS50294">
    <property type="entry name" value="WD_REPEATS_REGION"/>
    <property type="match status" value="1"/>
</dbReference>
<dbReference type="InterPro" id="IPR036322">
    <property type="entry name" value="WD40_repeat_dom_sf"/>
</dbReference>
<keyword evidence="1 7" id="KW-0853">WD repeat</keyword>
<dbReference type="InterPro" id="IPR015943">
    <property type="entry name" value="WD40/YVTN_repeat-like_dom_sf"/>
</dbReference>
<dbReference type="Proteomes" id="UP001497623">
    <property type="component" value="Unassembled WGS sequence"/>
</dbReference>
<organism evidence="9 10">
    <name type="scientific">Meganyctiphanes norvegica</name>
    <name type="common">Northern krill</name>
    <name type="synonym">Thysanopoda norvegica</name>
    <dbReference type="NCBI Taxonomy" id="48144"/>
    <lineage>
        <taxon>Eukaryota</taxon>
        <taxon>Metazoa</taxon>
        <taxon>Ecdysozoa</taxon>
        <taxon>Arthropoda</taxon>
        <taxon>Crustacea</taxon>
        <taxon>Multicrustacea</taxon>
        <taxon>Malacostraca</taxon>
        <taxon>Eumalacostraca</taxon>
        <taxon>Eucarida</taxon>
        <taxon>Euphausiacea</taxon>
        <taxon>Euphausiidae</taxon>
        <taxon>Meganyctiphanes</taxon>
    </lineage>
</organism>
<evidence type="ECO:0000256" key="1">
    <source>
        <dbReference type="ARBA" id="ARBA00022574"/>
    </source>
</evidence>
<evidence type="ECO:0000256" key="6">
    <source>
        <dbReference type="PROSITE-ProRule" id="PRU00042"/>
    </source>
</evidence>
<evidence type="ECO:0000256" key="7">
    <source>
        <dbReference type="PROSITE-ProRule" id="PRU00221"/>
    </source>
</evidence>
<dbReference type="PROSITE" id="PS00028">
    <property type="entry name" value="ZINC_FINGER_C2H2_1"/>
    <property type="match status" value="11"/>
</dbReference>
<feature type="domain" description="C2H2-type" evidence="8">
    <location>
        <begin position="1114"/>
        <end position="1141"/>
    </location>
</feature>
<evidence type="ECO:0000256" key="4">
    <source>
        <dbReference type="ARBA" id="ARBA00022771"/>
    </source>
</evidence>
<dbReference type="GO" id="GO:0035591">
    <property type="term" value="F:signaling adaptor activity"/>
    <property type="evidence" value="ECO:0007669"/>
    <property type="project" value="TreeGrafter"/>
</dbReference>
<feature type="domain" description="C2H2-type" evidence="8">
    <location>
        <begin position="1468"/>
        <end position="1496"/>
    </location>
</feature>
<dbReference type="InterPro" id="IPR036236">
    <property type="entry name" value="Znf_C2H2_sf"/>
</dbReference>
<keyword evidence="10" id="KW-1185">Reference proteome</keyword>
<dbReference type="PROSITE" id="PS50082">
    <property type="entry name" value="WD_REPEATS_2"/>
    <property type="match status" value="2"/>
</dbReference>
<feature type="repeat" description="WD" evidence="7">
    <location>
        <begin position="104"/>
        <end position="146"/>
    </location>
</feature>
<dbReference type="SMART" id="SM00355">
    <property type="entry name" value="ZnF_C2H2"/>
    <property type="match status" value="15"/>
</dbReference>
<reference evidence="9 10" key="1">
    <citation type="submission" date="2024-05" db="EMBL/GenBank/DDBJ databases">
        <authorList>
            <person name="Wallberg A."/>
        </authorList>
    </citation>
    <scope>NUCLEOTIDE SEQUENCE [LARGE SCALE GENOMIC DNA]</scope>
</reference>
<dbReference type="InterPro" id="IPR019775">
    <property type="entry name" value="WD40_repeat_CS"/>
</dbReference>
<gene>
    <name evidence="9" type="ORF">MNOR_LOCUS2292</name>
</gene>